<evidence type="ECO:0000313" key="4">
    <source>
        <dbReference type="Proteomes" id="UP000821837"/>
    </source>
</evidence>
<dbReference type="GO" id="GO:0005886">
    <property type="term" value="C:plasma membrane"/>
    <property type="evidence" value="ECO:0007669"/>
    <property type="project" value="TreeGrafter"/>
</dbReference>
<dbReference type="PANTHER" id="PTHR11733:SF241">
    <property type="entry name" value="GH26575P-RELATED"/>
    <property type="match status" value="1"/>
</dbReference>
<keyword evidence="2" id="KW-0812">Transmembrane</keyword>
<accession>A0A9D4T1G4</accession>
<reference evidence="3" key="2">
    <citation type="submission" date="2021-09" db="EMBL/GenBank/DDBJ databases">
        <authorList>
            <person name="Jia N."/>
            <person name="Wang J."/>
            <person name="Shi W."/>
            <person name="Du L."/>
            <person name="Sun Y."/>
            <person name="Zhan W."/>
            <person name="Jiang J."/>
            <person name="Wang Q."/>
            <person name="Zhang B."/>
            <person name="Ji P."/>
            <person name="Sakyi L.B."/>
            <person name="Cui X."/>
            <person name="Yuan T."/>
            <person name="Jiang B."/>
            <person name="Yang W."/>
            <person name="Lam T.T.-Y."/>
            <person name="Chang Q."/>
            <person name="Ding S."/>
            <person name="Wang X."/>
            <person name="Zhu J."/>
            <person name="Ruan X."/>
            <person name="Zhao L."/>
            <person name="Wei J."/>
            <person name="Que T."/>
            <person name="Du C."/>
            <person name="Cheng J."/>
            <person name="Dai P."/>
            <person name="Han X."/>
            <person name="Huang E."/>
            <person name="Gao Y."/>
            <person name="Liu J."/>
            <person name="Shao H."/>
            <person name="Ye R."/>
            <person name="Li L."/>
            <person name="Wei W."/>
            <person name="Wang X."/>
            <person name="Wang C."/>
            <person name="Huo Q."/>
            <person name="Li W."/>
            <person name="Guo W."/>
            <person name="Chen H."/>
            <person name="Chen S."/>
            <person name="Zhou L."/>
            <person name="Zhou L."/>
            <person name="Ni X."/>
            <person name="Tian J."/>
            <person name="Zhou Y."/>
            <person name="Sheng Y."/>
            <person name="Liu T."/>
            <person name="Pan Y."/>
            <person name="Xia L."/>
            <person name="Li J."/>
            <person name="Zhao F."/>
            <person name="Cao W."/>
        </authorList>
    </citation>
    <scope>NUCLEOTIDE SEQUENCE</scope>
    <source>
        <strain evidence="3">Rsan-2018</strain>
        <tissue evidence="3">Larvae</tissue>
    </source>
</reference>
<proteinExistence type="predicted"/>
<gene>
    <name evidence="3" type="ORF">HPB52_019804</name>
</gene>
<dbReference type="InterPro" id="IPR000718">
    <property type="entry name" value="Peptidase_M13"/>
</dbReference>
<dbReference type="AlphaFoldDB" id="A0A9D4T1G4"/>
<dbReference type="GO" id="GO:0004222">
    <property type="term" value="F:metalloendopeptidase activity"/>
    <property type="evidence" value="ECO:0007669"/>
    <property type="project" value="InterPro"/>
</dbReference>
<evidence type="ECO:0000256" key="1">
    <source>
        <dbReference type="SAM" id="MobiDB-lite"/>
    </source>
</evidence>
<dbReference type="EMBL" id="JABSTV010001249">
    <property type="protein sequence ID" value="KAH7963163.1"/>
    <property type="molecule type" value="Genomic_DNA"/>
</dbReference>
<keyword evidence="4" id="KW-1185">Reference proteome</keyword>
<name>A0A9D4T1G4_RHISA</name>
<keyword evidence="2" id="KW-0472">Membrane</keyword>
<dbReference type="InterPro" id="IPR024079">
    <property type="entry name" value="MetalloPept_cat_dom_sf"/>
</dbReference>
<evidence type="ECO:0008006" key="5">
    <source>
        <dbReference type="Google" id="ProtNLM"/>
    </source>
</evidence>
<dbReference type="Gene3D" id="3.40.390.10">
    <property type="entry name" value="Collagenase (Catalytic Domain)"/>
    <property type="match status" value="1"/>
</dbReference>
<dbReference type="PANTHER" id="PTHR11733">
    <property type="entry name" value="ZINC METALLOPROTEASE FAMILY M13 NEPRILYSIN-RELATED"/>
    <property type="match status" value="1"/>
</dbReference>
<dbReference type="SUPFAM" id="SSF55486">
    <property type="entry name" value="Metalloproteases ('zincins'), catalytic domain"/>
    <property type="match status" value="2"/>
</dbReference>
<dbReference type="PROSITE" id="PS51885">
    <property type="entry name" value="NEPRILYSIN"/>
    <property type="match status" value="1"/>
</dbReference>
<comment type="caution">
    <text evidence="3">The sequence shown here is derived from an EMBL/GenBank/DDBJ whole genome shotgun (WGS) entry which is preliminary data.</text>
</comment>
<feature type="region of interest" description="Disordered" evidence="1">
    <location>
        <begin position="1"/>
        <end position="25"/>
    </location>
</feature>
<feature type="transmembrane region" description="Helical" evidence="2">
    <location>
        <begin position="34"/>
        <end position="59"/>
    </location>
</feature>
<dbReference type="Proteomes" id="UP000821837">
    <property type="component" value="Chromosome 3"/>
</dbReference>
<evidence type="ECO:0000313" key="3">
    <source>
        <dbReference type="EMBL" id="KAH7963163.1"/>
    </source>
</evidence>
<sequence length="347" mass="38233">MAIFVRPSRQALPTGMDGSTNGPVSESEQEMSRWLAAVAIAFLVFVIVLAVALVLQFYYPGIVPNFGRRRRLPESAEGNASRVAVPGPMPRTFLTPCGAAGCDRYPRLFVSQLNRSVDPCQDLRAFSCAARPRWRHSLRDEVVENASRAAMVNVTLSGSSGSAVAKTSTFYRTCVASKTPLDLQSLRAFLATTAADNESTMPGRSKAFQLAHVPAMSEVFFNNLLAAQESSWNRKMDKPSLPVPLRPRPHYDELRNEITLPIDFLTPPWFSPDSPPPVRLATIGLSLSLVLWRAIGAQRMYDVGVSSRQFLVEQLDSNHTCLMDAAVRGTDDATFLPMNRKLEATFL</sequence>
<evidence type="ECO:0000256" key="2">
    <source>
        <dbReference type="SAM" id="Phobius"/>
    </source>
</evidence>
<dbReference type="GO" id="GO:0016485">
    <property type="term" value="P:protein processing"/>
    <property type="evidence" value="ECO:0007669"/>
    <property type="project" value="TreeGrafter"/>
</dbReference>
<keyword evidence="2" id="KW-1133">Transmembrane helix</keyword>
<organism evidence="3 4">
    <name type="scientific">Rhipicephalus sanguineus</name>
    <name type="common">Brown dog tick</name>
    <name type="synonym">Ixodes sanguineus</name>
    <dbReference type="NCBI Taxonomy" id="34632"/>
    <lineage>
        <taxon>Eukaryota</taxon>
        <taxon>Metazoa</taxon>
        <taxon>Ecdysozoa</taxon>
        <taxon>Arthropoda</taxon>
        <taxon>Chelicerata</taxon>
        <taxon>Arachnida</taxon>
        <taxon>Acari</taxon>
        <taxon>Parasitiformes</taxon>
        <taxon>Ixodida</taxon>
        <taxon>Ixodoidea</taxon>
        <taxon>Ixodidae</taxon>
        <taxon>Rhipicephalinae</taxon>
        <taxon>Rhipicephalus</taxon>
        <taxon>Rhipicephalus</taxon>
    </lineage>
</organism>
<protein>
    <recommendedName>
        <fullName evidence="5">Transmembrane protein</fullName>
    </recommendedName>
</protein>
<reference evidence="3" key="1">
    <citation type="journal article" date="2020" name="Cell">
        <title>Large-Scale Comparative Analyses of Tick Genomes Elucidate Their Genetic Diversity and Vector Capacities.</title>
        <authorList>
            <consortium name="Tick Genome and Microbiome Consortium (TIGMIC)"/>
            <person name="Jia N."/>
            <person name="Wang J."/>
            <person name="Shi W."/>
            <person name="Du L."/>
            <person name="Sun Y."/>
            <person name="Zhan W."/>
            <person name="Jiang J.F."/>
            <person name="Wang Q."/>
            <person name="Zhang B."/>
            <person name="Ji P."/>
            <person name="Bell-Sakyi L."/>
            <person name="Cui X.M."/>
            <person name="Yuan T.T."/>
            <person name="Jiang B.G."/>
            <person name="Yang W.F."/>
            <person name="Lam T.T."/>
            <person name="Chang Q.C."/>
            <person name="Ding S.J."/>
            <person name="Wang X.J."/>
            <person name="Zhu J.G."/>
            <person name="Ruan X.D."/>
            <person name="Zhao L."/>
            <person name="Wei J.T."/>
            <person name="Ye R.Z."/>
            <person name="Que T.C."/>
            <person name="Du C.H."/>
            <person name="Zhou Y.H."/>
            <person name="Cheng J.X."/>
            <person name="Dai P.F."/>
            <person name="Guo W.B."/>
            <person name="Han X.H."/>
            <person name="Huang E.J."/>
            <person name="Li L.F."/>
            <person name="Wei W."/>
            <person name="Gao Y.C."/>
            <person name="Liu J.Z."/>
            <person name="Shao H.Z."/>
            <person name="Wang X."/>
            <person name="Wang C.C."/>
            <person name="Yang T.C."/>
            <person name="Huo Q.B."/>
            <person name="Li W."/>
            <person name="Chen H.Y."/>
            <person name="Chen S.E."/>
            <person name="Zhou L.G."/>
            <person name="Ni X.B."/>
            <person name="Tian J.H."/>
            <person name="Sheng Y."/>
            <person name="Liu T."/>
            <person name="Pan Y.S."/>
            <person name="Xia L.Y."/>
            <person name="Li J."/>
            <person name="Zhao F."/>
            <person name="Cao W.C."/>
        </authorList>
    </citation>
    <scope>NUCLEOTIDE SEQUENCE</scope>
    <source>
        <strain evidence="3">Rsan-2018</strain>
    </source>
</reference>